<evidence type="ECO:0000313" key="3">
    <source>
        <dbReference type="Proteomes" id="UP000015102"/>
    </source>
</evidence>
<dbReference type="EMBL" id="CAQQ02199296">
    <property type="status" value="NOT_ANNOTATED_CDS"/>
    <property type="molecule type" value="Genomic_DNA"/>
</dbReference>
<evidence type="ECO:0000256" key="1">
    <source>
        <dbReference type="SAM" id="MobiDB-lite"/>
    </source>
</evidence>
<feature type="compositionally biased region" description="Basic and acidic residues" evidence="1">
    <location>
        <begin position="54"/>
        <end position="73"/>
    </location>
</feature>
<evidence type="ECO:0000313" key="2">
    <source>
        <dbReference type="EnsemblMetazoa" id="MESCA004648-PA"/>
    </source>
</evidence>
<dbReference type="EnsemblMetazoa" id="MESCA004648-RA">
    <property type="protein sequence ID" value="MESCA004648-PA"/>
    <property type="gene ID" value="MESCA004648"/>
</dbReference>
<feature type="region of interest" description="Disordered" evidence="1">
    <location>
        <begin position="31"/>
        <end position="81"/>
    </location>
</feature>
<dbReference type="HOGENOM" id="CLU_2576604_0_0_1"/>
<protein>
    <submittedName>
        <fullName evidence="2">Uncharacterized protein</fullName>
    </submittedName>
</protein>
<dbReference type="Proteomes" id="UP000015102">
    <property type="component" value="Unassembled WGS sequence"/>
</dbReference>
<reference evidence="3" key="1">
    <citation type="submission" date="2013-02" db="EMBL/GenBank/DDBJ databases">
        <authorList>
            <person name="Hughes D."/>
        </authorList>
    </citation>
    <scope>NUCLEOTIDE SEQUENCE</scope>
    <source>
        <strain>Durham</strain>
        <strain evidence="3">NC isolate 2 -- Noor lab</strain>
    </source>
</reference>
<keyword evidence="3" id="KW-1185">Reference proteome</keyword>
<organism evidence="2 3">
    <name type="scientific">Megaselia scalaris</name>
    <name type="common">Humpbacked fly</name>
    <name type="synonym">Phora scalaris</name>
    <dbReference type="NCBI Taxonomy" id="36166"/>
    <lineage>
        <taxon>Eukaryota</taxon>
        <taxon>Metazoa</taxon>
        <taxon>Ecdysozoa</taxon>
        <taxon>Arthropoda</taxon>
        <taxon>Hexapoda</taxon>
        <taxon>Insecta</taxon>
        <taxon>Pterygota</taxon>
        <taxon>Neoptera</taxon>
        <taxon>Endopterygota</taxon>
        <taxon>Diptera</taxon>
        <taxon>Brachycera</taxon>
        <taxon>Muscomorpha</taxon>
        <taxon>Platypezoidea</taxon>
        <taxon>Phoridae</taxon>
        <taxon>Megaseliini</taxon>
        <taxon>Megaselia</taxon>
    </lineage>
</organism>
<sequence length="81" mass="9573">MKECWHHNANVRLPILNVRKKIKKIIDETDRMKTIEEEDEDKKLSNSINNCSTSEEKSSSLSEDRSNDKKNENKNLSFFLF</sequence>
<accession>T1GM80</accession>
<proteinExistence type="predicted"/>
<dbReference type="AlphaFoldDB" id="T1GM80"/>
<reference evidence="2" key="2">
    <citation type="submission" date="2015-06" db="UniProtKB">
        <authorList>
            <consortium name="EnsemblMetazoa"/>
        </authorList>
    </citation>
    <scope>IDENTIFICATION</scope>
</reference>
<name>T1GM80_MEGSC</name>